<dbReference type="PANTHER" id="PTHR13255">
    <property type="entry name" value="ATAXIN-10"/>
    <property type="match status" value="1"/>
</dbReference>
<reference evidence="4" key="1">
    <citation type="submission" date="2021-01" db="EMBL/GenBank/DDBJ databases">
        <authorList>
            <person name="Corre E."/>
            <person name="Pelletier E."/>
            <person name="Niang G."/>
            <person name="Scheremetjew M."/>
            <person name="Finn R."/>
            <person name="Kale V."/>
            <person name="Holt S."/>
            <person name="Cochrane G."/>
            <person name="Meng A."/>
            <person name="Brown T."/>
            <person name="Cohen L."/>
        </authorList>
    </citation>
    <scope>NUCLEOTIDE SEQUENCE</scope>
    <source>
        <strain evidence="4">Pop2</strain>
    </source>
</reference>
<dbReference type="GO" id="GO:0005829">
    <property type="term" value="C:cytosol"/>
    <property type="evidence" value="ECO:0007669"/>
    <property type="project" value="TreeGrafter"/>
</dbReference>
<evidence type="ECO:0000256" key="2">
    <source>
        <dbReference type="ARBA" id="ARBA00023306"/>
    </source>
</evidence>
<organism evidence="4">
    <name type="scientific">Ditylum brightwellii</name>
    <dbReference type="NCBI Taxonomy" id="49249"/>
    <lineage>
        <taxon>Eukaryota</taxon>
        <taxon>Sar</taxon>
        <taxon>Stramenopiles</taxon>
        <taxon>Ochrophyta</taxon>
        <taxon>Bacillariophyta</taxon>
        <taxon>Mediophyceae</taxon>
        <taxon>Lithodesmiophycidae</taxon>
        <taxon>Lithodesmiales</taxon>
        <taxon>Lithodesmiaceae</taxon>
        <taxon>Ditylum</taxon>
    </lineage>
</organism>
<dbReference type="GO" id="GO:0051301">
    <property type="term" value="P:cell division"/>
    <property type="evidence" value="ECO:0007669"/>
    <property type="project" value="UniProtKB-KW"/>
</dbReference>
<evidence type="ECO:0000313" key="4">
    <source>
        <dbReference type="EMBL" id="CAD9353623.1"/>
    </source>
</evidence>
<evidence type="ECO:0000259" key="3">
    <source>
        <dbReference type="Pfam" id="PF09759"/>
    </source>
</evidence>
<name>A0A7S2ET69_9STRA</name>
<feature type="domain" description="Ataxin-10" evidence="3">
    <location>
        <begin position="301"/>
        <end position="378"/>
    </location>
</feature>
<keyword evidence="1" id="KW-0132">Cell division</keyword>
<gene>
    <name evidence="4" type="ORF">DBRI1063_LOCUS23072</name>
</gene>
<sequence>MLRHMLPPQVIQSSIGNLEDNGDNKEKDHADTATEWISLVIERLSGLGLLPQMYRAAGGGSIRSNENDDDRQLMVTPEQVVLLNCVGQSVEEKVHPSMSSSSSSSQNTLLGGSLGEEENILTTFRFLVKEVEYIRSKFSTSSTTTVPDEHYDGENKCSQNAYMTILEIIATSLSYADQNNDSRRKSTNNTSSEDDTCLVSKLQTCLGQETSLLTLTLLDLGTLIDNLSSKNRGRKARELVMANEEQHLVVVLVRLIGNLCFRCRFNQDLVRLTEIPMSLNHQNDVNDVVTSTTKTTIPTEETTPKRNGLHVILSCTSFAYGCFTLREWALVAIRNILEDNDENQDIVSRLEAQQALDTPELQKMGIKVDLDKRGKVNIVHDEIKKEGGDV</sequence>
<dbReference type="InterPro" id="IPR019156">
    <property type="entry name" value="Ataxin-10_domain"/>
</dbReference>
<proteinExistence type="predicted"/>
<dbReference type="AlphaFoldDB" id="A0A7S2ET69"/>
<dbReference type="InterPro" id="IPR051374">
    <property type="entry name" value="Ataxin-10/CTR86_families"/>
</dbReference>
<keyword evidence="2" id="KW-0131">Cell cycle</keyword>
<dbReference type="EMBL" id="HBGN01035977">
    <property type="protein sequence ID" value="CAD9353623.1"/>
    <property type="molecule type" value="Transcribed_RNA"/>
</dbReference>
<dbReference type="PANTHER" id="PTHR13255:SF0">
    <property type="entry name" value="ATAXIN-10"/>
    <property type="match status" value="1"/>
</dbReference>
<dbReference type="Pfam" id="PF09759">
    <property type="entry name" value="Atx10homo_assoc"/>
    <property type="match status" value="1"/>
</dbReference>
<accession>A0A7S2ET69</accession>
<evidence type="ECO:0000256" key="1">
    <source>
        <dbReference type="ARBA" id="ARBA00022618"/>
    </source>
</evidence>
<protein>
    <recommendedName>
        <fullName evidence="3">Ataxin-10 domain-containing protein</fullName>
    </recommendedName>
</protein>